<dbReference type="PANTHER" id="PTHR42981">
    <property type="entry name" value="PYRUVATE DEHYDROGENASE [UBIQUINONE]"/>
    <property type="match status" value="1"/>
</dbReference>
<keyword evidence="8" id="KW-1185">Reference proteome</keyword>
<dbReference type="Pfam" id="PF02775">
    <property type="entry name" value="TPP_enzyme_C"/>
    <property type="match status" value="1"/>
</dbReference>
<organism evidence="7 8">
    <name type="scientific">Pseudolysinimonas kribbensis</name>
    <dbReference type="NCBI Taxonomy" id="433641"/>
    <lineage>
        <taxon>Bacteria</taxon>
        <taxon>Bacillati</taxon>
        <taxon>Actinomycetota</taxon>
        <taxon>Actinomycetes</taxon>
        <taxon>Micrococcales</taxon>
        <taxon>Microbacteriaceae</taxon>
        <taxon>Pseudolysinimonas</taxon>
    </lineage>
</organism>
<dbReference type="InterPro" id="IPR047212">
    <property type="entry name" value="TPP_POXB-like"/>
</dbReference>
<dbReference type="Pfam" id="PF02776">
    <property type="entry name" value="TPP_enzyme_N"/>
    <property type="match status" value="1"/>
</dbReference>
<dbReference type="Gene3D" id="3.40.50.970">
    <property type="match status" value="2"/>
</dbReference>
<accession>A0ABQ6K1R8</accession>
<dbReference type="EMBL" id="BSVB01000001">
    <property type="protein sequence ID" value="GMA94545.1"/>
    <property type="molecule type" value="Genomic_DNA"/>
</dbReference>
<evidence type="ECO:0000256" key="1">
    <source>
        <dbReference type="ARBA" id="ARBA00007812"/>
    </source>
</evidence>
<dbReference type="InterPro" id="IPR047211">
    <property type="entry name" value="POXB-like"/>
</dbReference>
<dbReference type="Proteomes" id="UP001157034">
    <property type="component" value="Unassembled WGS sequence"/>
</dbReference>
<dbReference type="RefSeq" id="WP_284253454.1">
    <property type="nucleotide sequence ID" value="NZ_BSVB01000001.1"/>
</dbReference>
<dbReference type="CDD" id="cd02014">
    <property type="entry name" value="TPP_POX"/>
    <property type="match status" value="1"/>
</dbReference>
<protein>
    <submittedName>
        <fullName evidence="7">Pyruvate oxidase</fullName>
    </submittedName>
</protein>
<sequence>MGVDTVFGLPGDGINGIMEGLRRSKTIRFVLVHHEEAAAFMAAAHAKATGRIGVCLATSGPGGIHLLNGLYDAKLDHQPVLAITGSQETSVLGTGYQQEVGLEHLYEDVAEYNLVVDNPAQLPGVVDIAIRTAYARRGVAHLTVPNDVQVADADADPYQHVAPATPPATSATRAYPIGIPREQDLRAAAEVLSAAERPAILAGAGSLHAREELLAVADLLGAPIVKTLPGKAAIPDDSEFAVGGIGLLGTKPGAELMDDCDVLFMVGTNFPYTKHLPAPDAVKVVQVDADPARIGARLPIKAGLVGDAKETLAALAPMLTRRDDRAHLEKYQKAMGDWRSNMEALENKDRSPIAPQYLMGVIDDAATDDAVLTCDSGTIATWAARHWTIRGGREFYLSGNLATMAPGLPYANAVQHAFPKRQVIAFVGDGGFAMLMAEFLTAAQHGWPITVVVNNNNSLGQILWEQMVLGYPEHGVRFEKPEGNFAAWAEACGGFGRKVTDAGELEAAIRGALAFDGPALVDVDVDPNEPPLPGTIAYEQAKKFATAFLRGQPHKVAIATTLFKDKISQLG</sequence>
<comment type="caution">
    <text evidence="7">The sequence shown here is derived from an EMBL/GenBank/DDBJ whole genome shotgun (WGS) entry which is preliminary data.</text>
</comment>
<evidence type="ECO:0000259" key="6">
    <source>
        <dbReference type="Pfam" id="PF02776"/>
    </source>
</evidence>
<dbReference type="InterPro" id="IPR047210">
    <property type="entry name" value="TPP_PYR_POXB-like"/>
</dbReference>
<dbReference type="SUPFAM" id="SSF52467">
    <property type="entry name" value="DHS-like NAD/FAD-binding domain"/>
    <property type="match status" value="1"/>
</dbReference>
<dbReference type="InterPro" id="IPR029035">
    <property type="entry name" value="DHS-like_NAD/FAD-binding_dom"/>
</dbReference>
<dbReference type="InterPro" id="IPR012000">
    <property type="entry name" value="Thiamin_PyroP_enz_cen_dom"/>
</dbReference>
<feature type="domain" description="Thiamine pyrophosphate enzyme N-terminal TPP-binding" evidence="6">
    <location>
        <begin position="2"/>
        <end position="100"/>
    </location>
</feature>
<dbReference type="InterPro" id="IPR011766">
    <property type="entry name" value="TPP_enzyme_TPP-bd"/>
</dbReference>
<gene>
    <name evidence="7" type="ORF">GCM10025881_13690</name>
</gene>
<evidence type="ECO:0000259" key="4">
    <source>
        <dbReference type="Pfam" id="PF00205"/>
    </source>
</evidence>
<dbReference type="PANTHER" id="PTHR42981:SF2">
    <property type="entry name" value="PYRUVATE DEHYDROGENASE [UBIQUINONE]"/>
    <property type="match status" value="1"/>
</dbReference>
<dbReference type="InterPro" id="IPR012001">
    <property type="entry name" value="Thiamin_PyroP_enz_TPP-bd_dom"/>
</dbReference>
<dbReference type="InterPro" id="IPR029061">
    <property type="entry name" value="THDP-binding"/>
</dbReference>
<reference evidence="8" key="1">
    <citation type="journal article" date="2019" name="Int. J. Syst. Evol. Microbiol.">
        <title>The Global Catalogue of Microorganisms (GCM) 10K type strain sequencing project: providing services to taxonomists for standard genome sequencing and annotation.</title>
        <authorList>
            <consortium name="The Broad Institute Genomics Platform"/>
            <consortium name="The Broad Institute Genome Sequencing Center for Infectious Disease"/>
            <person name="Wu L."/>
            <person name="Ma J."/>
        </authorList>
    </citation>
    <scope>NUCLEOTIDE SEQUENCE [LARGE SCALE GENOMIC DNA]</scope>
    <source>
        <strain evidence="8">NBRC 108894</strain>
    </source>
</reference>
<proteinExistence type="inferred from homology"/>
<evidence type="ECO:0000313" key="7">
    <source>
        <dbReference type="EMBL" id="GMA94545.1"/>
    </source>
</evidence>
<dbReference type="Pfam" id="PF00205">
    <property type="entry name" value="TPP_enzyme_M"/>
    <property type="match status" value="1"/>
</dbReference>
<keyword evidence="2 3" id="KW-0786">Thiamine pyrophosphate</keyword>
<feature type="domain" description="Thiamine pyrophosphate enzyme TPP-binding" evidence="5">
    <location>
        <begin position="375"/>
        <end position="523"/>
    </location>
</feature>
<dbReference type="CDD" id="cd07039">
    <property type="entry name" value="TPP_PYR_POX"/>
    <property type="match status" value="1"/>
</dbReference>
<keyword evidence="7" id="KW-0670">Pyruvate</keyword>
<evidence type="ECO:0000313" key="8">
    <source>
        <dbReference type="Proteomes" id="UP001157034"/>
    </source>
</evidence>
<comment type="similarity">
    <text evidence="1 3">Belongs to the TPP enzyme family.</text>
</comment>
<feature type="domain" description="Thiamine pyrophosphate enzyme central" evidence="4">
    <location>
        <begin position="186"/>
        <end position="315"/>
    </location>
</feature>
<name>A0ABQ6K1R8_9MICO</name>
<evidence type="ECO:0000259" key="5">
    <source>
        <dbReference type="Pfam" id="PF02775"/>
    </source>
</evidence>
<dbReference type="Gene3D" id="3.40.50.1220">
    <property type="entry name" value="TPP-binding domain"/>
    <property type="match status" value="1"/>
</dbReference>
<evidence type="ECO:0000256" key="3">
    <source>
        <dbReference type="RuleBase" id="RU362132"/>
    </source>
</evidence>
<evidence type="ECO:0000256" key="2">
    <source>
        <dbReference type="ARBA" id="ARBA00023052"/>
    </source>
</evidence>
<dbReference type="SUPFAM" id="SSF52518">
    <property type="entry name" value="Thiamin diphosphate-binding fold (THDP-binding)"/>
    <property type="match status" value="2"/>
</dbReference>